<dbReference type="AlphaFoldDB" id="A0A9Q9B0L4"/>
<keyword evidence="3" id="KW-1185">Reference proteome</keyword>
<sequence>MFSSLVIWLLALCIAFGSANPAPGPRCSDVKKIVSRFRAGPEVTAFCSSYLSIKTRTFTVTSTSTSTADAVTSVTTAPVFETDTVTSLEINTITTTITATSFTDSTISSGTTVTATSISTSTSTSYICPGANQRREAAPAAVLDSRNAKKPAPIPVCLEGFKQKFKQGLNVACGCLSIPMPSTTITRIATASTTLSSTLTITPTSRTTDTTTRTQQSAISEISTITSITSIITSVATSTVTSISTTVTTTTTSFSAPASFKLNTDGQSDEGIANPQAWATLTTNNGAAQLGTPGNNLDYASGQAFRLDSRCRLVANGGAFDGLVMNVQPQGLTSSSNIFFYSAGRSPATFAESFCVVTPDSRLNCDFNRGGPTRWIEFQYGSPSPFWQVGRQPFAGPSFGLPLVQ</sequence>
<gene>
    <name evidence="2" type="ORF">Slin15195_G118090</name>
</gene>
<keyword evidence="1" id="KW-0732">Signal</keyword>
<dbReference type="EMBL" id="CP099428">
    <property type="protein sequence ID" value="USW58490.1"/>
    <property type="molecule type" value="Genomic_DNA"/>
</dbReference>
<feature type="signal peptide" evidence="1">
    <location>
        <begin position="1"/>
        <end position="19"/>
    </location>
</feature>
<feature type="chain" id="PRO_5040228706" evidence="1">
    <location>
        <begin position="20"/>
        <end position="405"/>
    </location>
</feature>
<accession>A0A9Q9B0L4</accession>
<organism evidence="2 3">
    <name type="scientific">Septoria linicola</name>
    <dbReference type="NCBI Taxonomy" id="215465"/>
    <lineage>
        <taxon>Eukaryota</taxon>
        <taxon>Fungi</taxon>
        <taxon>Dikarya</taxon>
        <taxon>Ascomycota</taxon>
        <taxon>Pezizomycotina</taxon>
        <taxon>Dothideomycetes</taxon>
        <taxon>Dothideomycetidae</taxon>
        <taxon>Mycosphaerellales</taxon>
        <taxon>Mycosphaerellaceae</taxon>
        <taxon>Septoria</taxon>
    </lineage>
</organism>
<evidence type="ECO:0000313" key="2">
    <source>
        <dbReference type="EMBL" id="USW58490.1"/>
    </source>
</evidence>
<evidence type="ECO:0000313" key="3">
    <source>
        <dbReference type="Proteomes" id="UP001056384"/>
    </source>
</evidence>
<reference evidence="2" key="1">
    <citation type="submission" date="2022-06" db="EMBL/GenBank/DDBJ databases">
        <title>Complete genome sequences of two strains of the flax pathogen Septoria linicola.</title>
        <authorList>
            <person name="Lapalu N."/>
            <person name="Simon A."/>
            <person name="Demenou B."/>
            <person name="Paumier D."/>
            <person name="Guillot M.-P."/>
            <person name="Gout L."/>
            <person name="Valade R."/>
        </authorList>
    </citation>
    <scope>NUCLEOTIDE SEQUENCE</scope>
    <source>
        <strain evidence="2">SE15195</strain>
    </source>
</reference>
<protein>
    <submittedName>
        <fullName evidence="2">Uncharacterized protein</fullName>
    </submittedName>
</protein>
<proteinExistence type="predicted"/>
<dbReference type="Proteomes" id="UP001056384">
    <property type="component" value="Chromosome 11"/>
</dbReference>
<name>A0A9Q9B0L4_9PEZI</name>
<evidence type="ECO:0000256" key="1">
    <source>
        <dbReference type="SAM" id="SignalP"/>
    </source>
</evidence>